<evidence type="ECO:0000313" key="8">
    <source>
        <dbReference type="Proteomes" id="UP000595596"/>
    </source>
</evidence>
<keyword evidence="5" id="KW-0342">GTP-binding</keyword>
<keyword evidence="8" id="KW-1185">Reference proteome</keyword>
<evidence type="ECO:0000256" key="5">
    <source>
        <dbReference type="ARBA" id="ARBA00023134"/>
    </source>
</evidence>
<accession>A0A7R6W0E1</accession>
<dbReference type="PANTHER" id="PTHR43381">
    <property type="entry name" value="TRANSLATION INITIATION FACTOR IF-2-RELATED"/>
    <property type="match status" value="1"/>
</dbReference>
<dbReference type="GO" id="GO:0005737">
    <property type="term" value="C:cytoplasm"/>
    <property type="evidence" value="ECO:0007669"/>
    <property type="project" value="TreeGrafter"/>
</dbReference>
<name>A0A7R6W0E1_CARRU</name>
<proteinExistence type="inferred from homology"/>
<dbReference type="GO" id="GO:0003924">
    <property type="term" value="F:GTPase activity"/>
    <property type="evidence" value="ECO:0007669"/>
    <property type="project" value="InterPro"/>
</dbReference>
<dbReference type="InterPro" id="IPR027417">
    <property type="entry name" value="P-loop_NTPase"/>
</dbReference>
<sequence>MNDFYIEEKVTLKKLSEIIKINEIEFVRKTFLKGISLKKNEILNFETAKTLCKDLFNINILKKNSFEFETKLFNNNFYISIIGNVNSGKTTLLDFIFKTNISSKEFGKITQFVTVFELLFYNKKIFFFDLPGHKLFNKIIKTYVNISTIIFLIVSIDNDINKEYENIINIIEKNDINLIICINKIDKKTIEKIYLKNLKTFKISSKNGYGVKNLICQSLESFKFFKDFNNLYDGIIVNSYIKNGIFYTTLFLFKNTLKKNDFIYFSNEKIQLKNLYVHNTEKDKIISPCIFKTKSIIFPPDFFFGKNKNTLNKNSNNIYKENYFHFNNYYVKSSNHTIALSILDYYQSLKSNDKIKMSVSLGDFNETDLNYCINFKCKIILISLNLNYSILKKINENNLFYKKFNLISDLIDYFVSLYKLDKIELITSKIIVKNTFPCGKNKKIAGCCVYEGCLNLNNTIKIFKELKLVFQGKINSIRIKEKIVDKVEAGNECGILIKNFNDIEIGMKIISINYVNK</sequence>
<comment type="similarity">
    <text evidence="1">Belongs to the TRAFAC class translation factor GTPase superfamily. Classic translation factor GTPase family. IF-2 subfamily.</text>
</comment>
<dbReference type="Gene3D" id="3.40.50.300">
    <property type="entry name" value="P-loop containing nucleotide triphosphate hydrolases"/>
    <property type="match status" value="1"/>
</dbReference>
<dbReference type="Proteomes" id="UP000595596">
    <property type="component" value="Chromosome"/>
</dbReference>
<evidence type="ECO:0000256" key="4">
    <source>
        <dbReference type="ARBA" id="ARBA00022917"/>
    </source>
</evidence>
<evidence type="ECO:0000256" key="3">
    <source>
        <dbReference type="ARBA" id="ARBA00022741"/>
    </source>
</evidence>
<keyword evidence="2 7" id="KW-0396">Initiation factor</keyword>
<dbReference type="GO" id="GO:0005525">
    <property type="term" value="F:GTP binding"/>
    <property type="evidence" value="ECO:0007669"/>
    <property type="project" value="UniProtKB-KW"/>
</dbReference>
<dbReference type="Gene3D" id="2.40.30.10">
    <property type="entry name" value="Translation factors"/>
    <property type="match status" value="1"/>
</dbReference>
<keyword evidence="4" id="KW-0648">Protein biosynthesis</keyword>
<evidence type="ECO:0000256" key="2">
    <source>
        <dbReference type="ARBA" id="ARBA00022540"/>
    </source>
</evidence>
<dbReference type="InterPro" id="IPR015760">
    <property type="entry name" value="TIF_IF2"/>
</dbReference>
<reference evidence="7 8" key="1">
    <citation type="journal article" date="2020" name="Genome Biol. Evol.">
        <title>Comparative Genomics Underlines Multiple Roles of Profftella, an Obligate Symbiont of Psyllids: Providing Toxins, Vitamins, and Carotenoids.</title>
        <authorList>
            <person name="Nakabachi A."/>
            <person name="Piel J."/>
            <person name="Malenovsky I."/>
            <person name="Hirose Y."/>
        </authorList>
    </citation>
    <scope>NUCLEOTIDE SEQUENCE [LARGE SCALE GENOMIC DNA]</scope>
    <source>
        <strain evidence="7 8">Dco</strain>
    </source>
</reference>
<dbReference type="Pfam" id="PF00009">
    <property type="entry name" value="GTP_EFTU"/>
    <property type="match status" value="1"/>
</dbReference>
<dbReference type="GO" id="GO:0003743">
    <property type="term" value="F:translation initiation factor activity"/>
    <property type="evidence" value="ECO:0007669"/>
    <property type="project" value="UniProtKB-KW"/>
</dbReference>
<protein>
    <submittedName>
        <fullName evidence="7">Translation initiation factor IF-2</fullName>
    </submittedName>
</protein>
<feature type="domain" description="Tr-type G" evidence="6">
    <location>
        <begin position="78"/>
        <end position="192"/>
    </location>
</feature>
<dbReference type="PANTHER" id="PTHR43381:SF5">
    <property type="entry name" value="TR-TYPE G DOMAIN-CONTAINING PROTEIN"/>
    <property type="match status" value="1"/>
</dbReference>
<organism evidence="7 8">
    <name type="scientific">Candidatus Carsonella ruddii</name>
    <name type="common">Diaphorina cf. continua</name>
    <dbReference type="NCBI Taxonomy" id="2661587"/>
    <lineage>
        <taxon>Bacteria</taxon>
        <taxon>Pseudomonadati</taxon>
        <taxon>Pseudomonadota</taxon>
        <taxon>Gammaproteobacteria</taxon>
        <taxon>Oceanospirillales</taxon>
        <taxon>Halomonadaceae</taxon>
        <taxon>Zymobacter group</taxon>
        <taxon>Candidatus Carsonella</taxon>
    </lineage>
</organism>
<dbReference type="SUPFAM" id="SSF50447">
    <property type="entry name" value="Translation proteins"/>
    <property type="match status" value="1"/>
</dbReference>
<dbReference type="NCBIfam" id="TIGR00231">
    <property type="entry name" value="small_GTP"/>
    <property type="match status" value="1"/>
</dbReference>
<keyword evidence="3" id="KW-0547">Nucleotide-binding</keyword>
<dbReference type="SUPFAM" id="SSF52540">
    <property type="entry name" value="P-loop containing nucleoside triphosphate hydrolases"/>
    <property type="match status" value="1"/>
</dbReference>
<dbReference type="InterPro" id="IPR005225">
    <property type="entry name" value="Small_GTP-bd"/>
</dbReference>
<gene>
    <name evidence="7" type="primary">infB</name>
    <name evidence="7" type="ORF">CRDco_0790</name>
</gene>
<dbReference type="KEGG" id="crr:CRDco_0790"/>
<dbReference type="AlphaFoldDB" id="A0A7R6W0E1"/>
<evidence type="ECO:0000259" key="6">
    <source>
        <dbReference type="Pfam" id="PF00009"/>
    </source>
</evidence>
<dbReference type="RefSeq" id="WP_201329588.1">
    <property type="nucleotide sequence ID" value="NZ_AP023214.1"/>
</dbReference>
<evidence type="ECO:0000313" key="7">
    <source>
        <dbReference type="EMBL" id="BCG49300.1"/>
    </source>
</evidence>
<evidence type="ECO:0000256" key="1">
    <source>
        <dbReference type="ARBA" id="ARBA00007733"/>
    </source>
</evidence>
<dbReference type="InterPro" id="IPR000795">
    <property type="entry name" value="T_Tr_GTP-bd_dom"/>
</dbReference>
<dbReference type="EMBL" id="AP023214">
    <property type="protein sequence ID" value="BCG49300.1"/>
    <property type="molecule type" value="Genomic_DNA"/>
</dbReference>
<dbReference type="InterPro" id="IPR009000">
    <property type="entry name" value="Transl_B-barrel_sf"/>
</dbReference>